<organism evidence="1 2">
    <name type="scientific">Xanthomarina gelatinilytica</name>
    <dbReference type="NCBI Taxonomy" id="1137281"/>
    <lineage>
        <taxon>Bacteria</taxon>
        <taxon>Pseudomonadati</taxon>
        <taxon>Bacteroidota</taxon>
        <taxon>Flavobacteriia</taxon>
        <taxon>Flavobacteriales</taxon>
        <taxon>Flavobacteriaceae</taxon>
        <taxon>Xanthomarina</taxon>
    </lineage>
</organism>
<dbReference type="Proteomes" id="UP000263268">
    <property type="component" value="Unassembled WGS sequence"/>
</dbReference>
<dbReference type="AlphaFoldDB" id="A0A3D6BWW8"/>
<comment type="caution">
    <text evidence="1">The sequence shown here is derived from an EMBL/GenBank/DDBJ whole genome shotgun (WGS) entry which is preliminary data.</text>
</comment>
<evidence type="ECO:0008006" key="3">
    <source>
        <dbReference type="Google" id="ProtNLM"/>
    </source>
</evidence>
<evidence type="ECO:0000313" key="1">
    <source>
        <dbReference type="EMBL" id="HCY83364.1"/>
    </source>
</evidence>
<evidence type="ECO:0000313" key="2">
    <source>
        <dbReference type="Proteomes" id="UP000263268"/>
    </source>
</evidence>
<reference evidence="1 2" key="1">
    <citation type="journal article" date="2018" name="Nat. Biotechnol.">
        <title>A standardized bacterial taxonomy based on genome phylogeny substantially revises the tree of life.</title>
        <authorList>
            <person name="Parks D.H."/>
            <person name="Chuvochina M."/>
            <person name="Waite D.W."/>
            <person name="Rinke C."/>
            <person name="Skarshewski A."/>
            <person name="Chaumeil P.A."/>
            <person name="Hugenholtz P."/>
        </authorList>
    </citation>
    <scope>NUCLEOTIDE SEQUENCE [LARGE SCALE GENOMIC DNA]</scope>
    <source>
        <strain evidence="1">UBA10227</strain>
    </source>
</reference>
<dbReference type="EMBL" id="DPRK01000293">
    <property type="protein sequence ID" value="HCY83364.1"/>
    <property type="molecule type" value="Genomic_DNA"/>
</dbReference>
<sequence length="163" mass="17808">MHIETAKTQTISIQSLAEGEHSEEVVLITQIKSNTLYISSIYQPLFVADNDKLSAHKVLSVEYKLVIPEQLNLSISSSIASVFLFGNYNKVTTELMNGSFFAKSFKGDLLVNTIHGDIEVETHQATAEASSKHGKVDQAVLGNGNNQITLNSINGNIRISKSE</sequence>
<proteinExistence type="predicted"/>
<name>A0A3D6BWW8_9FLAO</name>
<gene>
    <name evidence="1" type="ORF">DHV22_18120</name>
</gene>
<accession>A0A3D6BWW8</accession>
<protein>
    <recommendedName>
        <fullName evidence="3">Adhesin domain-containing protein</fullName>
    </recommendedName>
</protein>